<dbReference type="OrthoDB" id="7335059at2759"/>
<feature type="compositionally biased region" description="Polar residues" evidence="1">
    <location>
        <begin position="507"/>
        <end position="516"/>
    </location>
</feature>
<feature type="region of interest" description="Disordered" evidence="1">
    <location>
        <begin position="405"/>
        <end position="426"/>
    </location>
</feature>
<keyword evidence="3" id="KW-1185">Reference proteome</keyword>
<feature type="region of interest" description="Disordered" evidence="1">
    <location>
        <begin position="66"/>
        <end position="168"/>
    </location>
</feature>
<feature type="compositionally biased region" description="Low complexity" evidence="1">
    <location>
        <begin position="151"/>
        <end position="161"/>
    </location>
</feature>
<sequence>MRRGFNNDPLGDLELELELLKRKRQVLQEKRQIMEEQREFDRAKHQHSPWASGSNQIVLPFQQTSYTSNVGFGNSKNFQSHSNSSGKQGGGRGSSYSGRNFGTKRPAPNDSSWNPPEKRFAGSFRGGNAKKPKQTYVPKPFMEKPTPLSDTPSKSQSSTPQKKADQSLVLKSNAPISNQLMGRMELLLGHILKRLKSICQEPPIKKTTFSNEALFSVKQEIRARIQNALLDKEVLGNISYNLEHYRKMYPIETDQELIDIMLSDVTYPPTVDKAKIQEKEVEQLPVMRPDAELFKKYLKYHFDAALKTKLSEMFEKLKKIYDEENKKPDEVEKTLTDSDKVTESEMVVIKETSSSEESEFEKKMEPLIRKKLFILLPQYKHLLRNLLKTPQLLNGIIKQYGKGKTPFVNEEPTPPDSSNKQKTSKPLTSTYVARVVGHPCLPPKDLMKDFLKAFDPVSIKKYVGAHNVLFIELPDAQCLNALVVASGTTIDNVKIVVKRQNTGYYTKKLSNSTTDSTEMEKTNGEAKIKQDDGDTKQENASDTQDDDVVNINDTNVPEVATKNVSQSCAVKEISENPTNDYEMVDDVDINNMGIDLNEAGNIKNELDEGNEDASMNDNNLNKIDKDKTGGIENESNEEKNIDGSLNVNKDEMNNTIGSMTHDQQTNSGAEVAIKGDKHVEISTDSVKNNVTKETVINDKVIDIDDEGWNTDAKDDWADLKEKDSTNEMNNEPSTPVRVTRSSKRLSAENK</sequence>
<organism evidence="2 3">
    <name type="scientific">Eumeta variegata</name>
    <name type="common">Bagworm moth</name>
    <name type="synonym">Eumeta japonica</name>
    <dbReference type="NCBI Taxonomy" id="151549"/>
    <lineage>
        <taxon>Eukaryota</taxon>
        <taxon>Metazoa</taxon>
        <taxon>Ecdysozoa</taxon>
        <taxon>Arthropoda</taxon>
        <taxon>Hexapoda</taxon>
        <taxon>Insecta</taxon>
        <taxon>Pterygota</taxon>
        <taxon>Neoptera</taxon>
        <taxon>Endopterygota</taxon>
        <taxon>Lepidoptera</taxon>
        <taxon>Glossata</taxon>
        <taxon>Ditrysia</taxon>
        <taxon>Tineoidea</taxon>
        <taxon>Psychidae</taxon>
        <taxon>Oiketicinae</taxon>
        <taxon>Eumeta</taxon>
    </lineage>
</organism>
<gene>
    <name evidence="2" type="ORF">EVAR_30347_1</name>
</gene>
<name>A0A4C1W9C1_EUMVA</name>
<accession>A0A4C1W9C1</accession>
<feature type="region of interest" description="Disordered" evidence="1">
    <location>
        <begin position="37"/>
        <end position="56"/>
    </location>
</feature>
<evidence type="ECO:0000313" key="3">
    <source>
        <dbReference type="Proteomes" id="UP000299102"/>
    </source>
</evidence>
<dbReference type="EMBL" id="BGZK01000505">
    <property type="protein sequence ID" value="GBP47633.1"/>
    <property type="molecule type" value="Genomic_DNA"/>
</dbReference>
<reference evidence="2 3" key="1">
    <citation type="journal article" date="2019" name="Commun. Biol.">
        <title>The bagworm genome reveals a unique fibroin gene that provides high tensile strength.</title>
        <authorList>
            <person name="Kono N."/>
            <person name="Nakamura H."/>
            <person name="Ohtoshi R."/>
            <person name="Tomita M."/>
            <person name="Numata K."/>
            <person name="Arakawa K."/>
        </authorList>
    </citation>
    <scope>NUCLEOTIDE SEQUENCE [LARGE SCALE GENOMIC DNA]</scope>
</reference>
<feature type="compositionally biased region" description="Polar residues" evidence="1">
    <location>
        <begin position="66"/>
        <end position="81"/>
    </location>
</feature>
<feature type="region of interest" description="Disordered" evidence="1">
    <location>
        <begin position="720"/>
        <end position="750"/>
    </location>
</feature>
<protein>
    <submittedName>
        <fullName evidence="2">Uncharacterized protein</fullName>
    </submittedName>
</protein>
<feature type="compositionally biased region" description="Polar residues" evidence="1">
    <location>
        <begin position="416"/>
        <end position="426"/>
    </location>
</feature>
<dbReference type="AlphaFoldDB" id="A0A4C1W9C1"/>
<proteinExistence type="predicted"/>
<evidence type="ECO:0000313" key="2">
    <source>
        <dbReference type="EMBL" id="GBP47633.1"/>
    </source>
</evidence>
<feature type="compositionally biased region" description="Basic and acidic residues" evidence="1">
    <location>
        <begin position="518"/>
        <end position="539"/>
    </location>
</feature>
<evidence type="ECO:0000256" key="1">
    <source>
        <dbReference type="SAM" id="MobiDB-lite"/>
    </source>
</evidence>
<feature type="region of interest" description="Disordered" evidence="1">
    <location>
        <begin position="609"/>
        <end position="644"/>
    </location>
</feature>
<feature type="region of interest" description="Disordered" evidence="1">
    <location>
        <begin position="507"/>
        <end position="547"/>
    </location>
</feature>
<comment type="caution">
    <text evidence="2">The sequence shown here is derived from an EMBL/GenBank/DDBJ whole genome shotgun (WGS) entry which is preliminary data.</text>
</comment>
<dbReference type="Proteomes" id="UP000299102">
    <property type="component" value="Unassembled WGS sequence"/>
</dbReference>